<evidence type="ECO:0000256" key="1">
    <source>
        <dbReference type="SAM" id="MobiDB-lite"/>
    </source>
</evidence>
<feature type="non-terminal residue" evidence="2">
    <location>
        <position position="62"/>
    </location>
</feature>
<proteinExistence type="predicted"/>
<gene>
    <name evidence="2" type="ORF">HAX54_019930</name>
</gene>
<accession>A0ABS8USW9</accession>
<evidence type="ECO:0000313" key="2">
    <source>
        <dbReference type="EMBL" id="MCD9560996.1"/>
    </source>
</evidence>
<reference evidence="2 3" key="1">
    <citation type="journal article" date="2021" name="BMC Genomics">
        <title>Datura genome reveals duplications of psychoactive alkaloid biosynthetic genes and high mutation rate following tissue culture.</title>
        <authorList>
            <person name="Rajewski A."/>
            <person name="Carter-House D."/>
            <person name="Stajich J."/>
            <person name="Litt A."/>
        </authorList>
    </citation>
    <scope>NUCLEOTIDE SEQUENCE [LARGE SCALE GENOMIC DNA]</scope>
    <source>
        <strain evidence="2">AR-01</strain>
    </source>
</reference>
<dbReference type="Proteomes" id="UP000823775">
    <property type="component" value="Unassembled WGS sequence"/>
</dbReference>
<name>A0ABS8USW9_DATST</name>
<feature type="region of interest" description="Disordered" evidence="1">
    <location>
        <begin position="32"/>
        <end position="62"/>
    </location>
</feature>
<comment type="caution">
    <text evidence="2">The sequence shown here is derived from an EMBL/GenBank/DDBJ whole genome shotgun (WGS) entry which is preliminary data.</text>
</comment>
<sequence>MQPAKDKFKSLCSTVEVLESEVITLRKEVAALGETPSTSNPNTPKPAAVPVQPEAPRIPPDD</sequence>
<organism evidence="2 3">
    <name type="scientific">Datura stramonium</name>
    <name type="common">Jimsonweed</name>
    <name type="synonym">Common thornapple</name>
    <dbReference type="NCBI Taxonomy" id="4076"/>
    <lineage>
        <taxon>Eukaryota</taxon>
        <taxon>Viridiplantae</taxon>
        <taxon>Streptophyta</taxon>
        <taxon>Embryophyta</taxon>
        <taxon>Tracheophyta</taxon>
        <taxon>Spermatophyta</taxon>
        <taxon>Magnoliopsida</taxon>
        <taxon>eudicotyledons</taxon>
        <taxon>Gunneridae</taxon>
        <taxon>Pentapetalae</taxon>
        <taxon>asterids</taxon>
        <taxon>lamiids</taxon>
        <taxon>Solanales</taxon>
        <taxon>Solanaceae</taxon>
        <taxon>Solanoideae</taxon>
        <taxon>Datureae</taxon>
        <taxon>Datura</taxon>
    </lineage>
</organism>
<dbReference type="EMBL" id="JACEIK010002410">
    <property type="protein sequence ID" value="MCD9560996.1"/>
    <property type="molecule type" value="Genomic_DNA"/>
</dbReference>
<evidence type="ECO:0000313" key="3">
    <source>
        <dbReference type="Proteomes" id="UP000823775"/>
    </source>
</evidence>
<keyword evidence="3" id="KW-1185">Reference proteome</keyword>
<protein>
    <submittedName>
        <fullName evidence="2">Uncharacterized protein</fullName>
    </submittedName>
</protein>